<evidence type="ECO:0000313" key="3">
    <source>
        <dbReference type="Proteomes" id="UP000191004"/>
    </source>
</evidence>
<dbReference type="Proteomes" id="UP000191004">
    <property type="component" value="Unassembled WGS sequence"/>
</dbReference>
<sequence length="218" mass="24164">MSEEDGIHQLNRSYSPALNLVPPNSKSKRYDDALAYFRTIPWCAELLEASGTYYFLPNCRNPASDHRDQFFSTTLATPTTLKHVLCFFATEGRDVLQDNSTPIFKVHTLYAPEDGLGGIGSMMHGGMIMALLDESSNVLLEINTVMNKQGTMFEAGSVTGGMEIKFIRPVITGQTVLATASIDVVDGRKMRIKCDIRDEDGILLARASSTWFVVKHHL</sequence>
<proteinExistence type="predicted"/>
<dbReference type="CDD" id="cd03443">
    <property type="entry name" value="PaaI_thioesterase"/>
    <property type="match status" value="1"/>
</dbReference>
<evidence type="ECO:0000259" key="1">
    <source>
        <dbReference type="Pfam" id="PF03061"/>
    </source>
</evidence>
<dbReference type="InterPro" id="IPR052061">
    <property type="entry name" value="PTE-AB_protein"/>
</dbReference>
<gene>
    <name evidence="2" type="ORF">A0O28_0008600</name>
</gene>
<reference evidence="2 3" key="1">
    <citation type="submission" date="2016-04" db="EMBL/GenBank/DDBJ databases">
        <title>Multiple horizontal gene transfer events from other fungi enriched the ability of the initially mycotrophic fungus Trichoderma (Ascomycota) to feed on dead plant biomass.</title>
        <authorList>
            <person name="Atanasova L."/>
            <person name="Chenthamara K."/>
            <person name="Zhang J."/>
            <person name="Grujic M."/>
            <person name="Henrissat B."/>
            <person name="Kuo A."/>
            <person name="Aertz A."/>
            <person name="Salamov A."/>
            <person name="Lipzen A."/>
            <person name="Labutti K."/>
            <person name="Barry K."/>
            <person name="Miao Y."/>
            <person name="Rahimi M.J."/>
            <person name="Shen Q."/>
            <person name="Grigoriev I.V."/>
            <person name="Kubicek C.P."/>
            <person name="Druzhinina I.S."/>
        </authorList>
    </citation>
    <scope>NUCLEOTIDE SEQUENCE [LARGE SCALE GENOMIC DNA]</scope>
    <source>
        <strain evidence="2 3">NJAU 4742</strain>
    </source>
</reference>
<dbReference type="PANTHER" id="PTHR47260:SF6">
    <property type="entry name" value="THIOESTERASE DOMAIN-CONTAINING PROTEIN"/>
    <property type="match status" value="1"/>
</dbReference>
<dbReference type="PANTHER" id="PTHR47260">
    <property type="entry name" value="UPF0644 PROTEIN PB2B4.06"/>
    <property type="match status" value="1"/>
</dbReference>
<dbReference type="InterPro" id="IPR006683">
    <property type="entry name" value="Thioestr_dom"/>
</dbReference>
<evidence type="ECO:0000313" key="2">
    <source>
        <dbReference type="EMBL" id="OPB40779.1"/>
    </source>
</evidence>
<protein>
    <submittedName>
        <fullName evidence="2">Thioesterase family protein</fullName>
    </submittedName>
</protein>
<dbReference type="AlphaFoldDB" id="A0A1T3CI52"/>
<dbReference type="InterPro" id="IPR029069">
    <property type="entry name" value="HotDog_dom_sf"/>
</dbReference>
<feature type="domain" description="Thioesterase" evidence="1">
    <location>
        <begin position="122"/>
        <end position="204"/>
    </location>
</feature>
<organism evidence="2 3">
    <name type="scientific">Trichoderma guizhouense</name>
    <dbReference type="NCBI Taxonomy" id="1491466"/>
    <lineage>
        <taxon>Eukaryota</taxon>
        <taxon>Fungi</taxon>
        <taxon>Dikarya</taxon>
        <taxon>Ascomycota</taxon>
        <taxon>Pezizomycotina</taxon>
        <taxon>Sordariomycetes</taxon>
        <taxon>Hypocreomycetidae</taxon>
        <taxon>Hypocreales</taxon>
        <taxon>Hypocreaceae</taxon>
        <taxon>Trichoderma</taxon>
    </lineage>
</organism>
<accession>A0A1T3CI52</accession>
<name>A0A1T3CI52_9HYPO</name>
<comment type="caution">
    <text evidence="2">The sequence shown here is derived from an EMBL/GenBank/DDBJ whole genome shotgun (WGS) entry which is preliminary data.</text>
</comment>
<dbReference type="Gene3D" id="3.10.129.10">
    <property type="entry name" value="Hotdog Thioesterase"/>
    <property type="match status" value="1"/>
</dbReference>
<dbReference type="SUPFAM" id="SSF54637">
    <property type="entry name" value="Thioesterase/thiol ester dehydrase-isomerase"/>
    <property type="match status" value="1"/>
</dbReference>
<dbReference type="Pfam" id="PF03061">
    <property type="entry name" value="4HBT"/>
    <property type="match status" value="1"/>
</dbReference>
<dbReference type="EMBL" id="LVVK01000017">
    <property type="protein sequence ID" value="OPB40779.1"/>
    <property type="molecule type" value="Genomic_DNA"/>
</dbReference>
<keyword evidence="3" id="KW-1185">Reference proteome</keyword>